<dbReference type="GO" id="GO:0016787">
    <property type="term" value="F:hydrolase activity"/>
    <property type="evidence" value="ECO:0007669"/>
    <property type="project" value="UniProtKB-KW"/>
</dbReference>
<sequence length="403" mass="45130">MRLLSAEYLTLVLLAIENASACDRPYSVWMADSVIARGQAIVPGDSAPSASTYLQVGFFQSAIIRLIDYYHTPASVCARKDWQEYLQTSTNSITPYLLNASKDATYPLDRLSTGKGLLHQYEEFHTSTASDSLHALRDSIDLQPKNSLGGYWYFKYPNWSYLDGMYSLVPFLLSYNTHFDPQNSTVSDDIIRQLDLLWTHCYHNQSGLLVHGYDSSKKASWANPVTGASPIIWDRSLGWYLMTLVDSLELSSPFPRRLSEYLQRRLTQLAKSVISAADPNTGCWWQVMDQPGKQGNYIESSGSAMFTTALFRAARLGYLPGHLASEAKKTAEQCYSHLVDVFVVKNENGTLGYNGTVSVCSLDSSATYDYYVSQPLLYDSVHGTAAFVQASLEQEILDRTRYS</sequence>
<gene>
    <name evidence="3" type="ORF">PENSTE_c011G07520</name>
</gene>
<reference evidence="4" key="1">
    <citation type="journal article" date="2017" name="Nat. Microbiol.">
        <title>Global analysis of biosynthetic gene clusters reveals vast potential of secondary metabolite production in Penicillium species.</title>
        <authorList>
            <person name="Nielsen J.C."/>
            <person name="Grijseels S."/>
            <person name="Prigent S."/>
            <person name="Ji B."/>
            <person name="Dainat J."/>
            <person name="Nielsen K.F."/>
            <person name="Frisvad J.C."/>
            <person name="Workman M."/>
            <person name="Nielsen J."/>
        </authorList>
    </citation>
    <scope>NUCLEOTIDE SEQUENCE [LARGE SCALE GENOMIC DNA]</scope>
    <source>
        <strain evidence="4">IBT 24891</strain>
    </source>
</reference>
<dbReference type="EMBL" id="MLKD01000011">
    <property type="protein sequence ID" value="OQE21659.1"/>
    <property type="molecule type" value="Genomic_DNA"/>
</dbReference>
<dbReference type="PANTHER" id="PTHR33886:SF11">
    <property type="entry name" value="WALL GLYCOSYL HYDROLASE YTER, PUTATIVE (AFU_ORTHOLOGUE AFUA_2G14630)-RELATED"/>
    <property type="match status" value="1"/>
</dbReference>
<accession>A0A1V6T6Y5</accession>
<organism evidence="3 4">
    <name type="scientific">Penicillium steckii</name>
    <dbReference type="NCBI Taxonomy" id="303698"/>
    <lineage>
        <taxon>Eukaryota</taxon>
        <taxon>Fungi</taxon>
        <taxon>Dikarya</taxon>
        <taxon>Ascomycota</taxon>
        <taxon>Pezizomycotina</taxon>
        <taxon>Eurotiomycetes</taxon>
        <taxon>Eurotiomycetidae</taxon>
        <taxon>Eurotiales</taxon>
        <taxon>Aspergillaceae</taxon>
        <taxon>Penicillium</taxon>
    </lineage>
</organism>
<dbReference type="InterPro" id="IPR008928">
    <property type="entry name" value="6-hairpin_glycosidase_sf"/>
</dbReference>
<dbReference type="GO" id="GO:0005975">
    <property type="term" value="P:carbohydrate metabolic process"/>
    <property type="evidence" value="ECO:0007669"/>
    <property type="project" value="InterPro"/>
</dbReference>
<protein>
    <submittedName>
        <fullName evidence="3">Uncharacterized protein</fullName>
    </submittedName>
</protein>
<dbReference type="OrthoDB" id="540611at2759"/>
<evidence type="ECO:0000313" key="4">
    <source>
        <dbReference type="Proteomes" id="UP000191285"/>
    </source>
</evidence>
<evidence type="ECO:0000256" key="1">
    <source>
        <dbReference type="ARBA" id="ARBA00022801"/>
    </source>
</evidence>
<name>A0A1V6T6Y5_9EURO</name>
<dbReference type="InterPro" id="IPR052043">
    <property type="entry name" value="PolySaccharide_Degr_Enz"/>
</dbReference>
<dbReference type="STRING" id="303698.A0A1V6T6Y5"/>
<dbReference type="AlphaFoldDB" id="A0A1V6T6Y5"/>
<dbReference type="SUPFAM" id="SSF48208">
    <property type="entry name" value="Six-hairpin glycosidases"/>
    <property type="match status" value="1"/>
</dbReference>
<keyword evidence="4" id="KW-1185">Reference proteome</keyword>
<comment type="caution">
    <text evidence="3">The sequence shown here is derived from an EMBL/GenBank/DDBJ whole genome shotgun (WGS) entry which is preliminary data.</text>
</comment>
<evidence type="ECO:0000313" key="3">
    <source>
        <dbReference type="EMBL" id="OQE21659.1"/>
    </source>
</evidence>
<dbReference type="InterPro" id="IPR012341">
    <property type="entry name" value="6hp_glycosidase-like_sf"/>
</dbReference>
<dbReference type="PANTHER" id="PTHR33886">
    <property type="entry name" value="UNSATURATED RHAMNOGALACTURONAN HYDROLASE (EUROFUNG)"/>
    <property type="match status" value="1"/>
</dbReference>
<proteinExistence type="predicted"/>
<dbReference type="Gene3D" id="1.50.10.10">
    <property type="match status" value="1"/>
</dbReference>
<dbReference type="Pfam" id="PF07470">
    <property type="entry name" value="Glyco_hydro_88"/>
    <property type="match status" value="1"/>
</dbReference>
<keyword evidence="1" id="KW-0378">Hydrolase</keyword>
<feature type="chain" id="PRO_5010720635" evidence="2">
    <location>
        <begin position="22"/>
        <end position="403"/>
    </location>
</feature>
<dbReference type="Proteomes" id="UP000191285">
    <property type="component" value="Unassembled WGS sequence"/>
</dbReference>
<keyword evidence="2" id="KW-0732">Signal</keyword>
<feature type="signal peptide" evidence="2">
    <location>
        <begin position="1"/>
        <end position="21"/>
    </location>
</feature>
<evidence type="ECO:0000256" key="2">
    <source>
        <dbReference type="SAM" id="SignalP"/>
    </source>
</evidence>
<dbReference type="InterPro" id="IPR010905">
    <property type="entry name" value="Glyco_hydro_88"/>
</dbReference>